<proteinExistence type="predicted"/>
<comment type="caution">
    <text evidence="1">The sequence shown here is derived from an EMBL/GenBank/DDBJ whole genome shotgun (WGS) entry which is preliminary data.</text>
</comment>
<keyword evidence="2" id="KW-1185">Reference proteome</keyword>
<dbReference type="EMBL" id="JABYQT010000003">
    <property type="protein sequence ID" value="MBZ5487041.1"/>
    <property type="molecule type" value="Genomic_DNA"/>
</dbReference>
<evidence type="ECO:0000313" key="2">
    <source>
        <dbReference type="Proteomes" id="UP001319846"/>
    </source>
</evidence>
<dbReference type="Proteomes" id="UP001319846">
    <property type="component" value="Unassembled WGS sequence"/>
</dbReference>
<organism evidence="1 2">
    <name type="scientific">Vreelandella aquamarina</name>
    <dbReference type="NCBI Taxonomy" id="77097"/>
    <lineage>
        <taxon>Bacteria</taxon>
        <taxon>Pseudomonadati</taxon>
        <taxon>Pseudomonadota</taxon>
        <taxon>Gammaproteobacteria</taxon>
        <taxon>Oceanospirillales</taxon>
        <taxon>Halomonadaceae</taxon>
        <taxon>Vreelandella</taxon>
    </lineage>
</organism>
<accession>A0ACC5VTF1</accession>
<sequence length="388" mass="42210">MQTFLVTGCSDADITWLESTLSEQGRIVPVGSKLEAIIGLIDQMQVGTVFVCVDRKGYDSAFSLIEGLSESRPNAVVVAIGDGTDSELVLGGMRAGAKDFLTVGQRGSEVQSLIRRLGRKQPVMNAAFSGQRARLVVLYGTDVVSDTTLIAGHVALELARTQSQVLLVDIAPGHGELEALLSLKCSFGLEDAMRAAQRLDSAVIESAFSRHESGLYVLPLLQDDRYPEAYTYADTILLLGVLRQHFACVIVNACGQPDGGFVRALVSTADQLLWYLYQSVPSSRRNLHCLQRWRSEGVALNNVGLLVDRYTARLAPEPSVLSEMFGIPLVATLAGQPHQRLNSLNQGVPLYKLAPKDELTRTLQQLAGDVLPRPAAEKRPGVLKRLFR</sequence>
<protein>
    <submittedName>
        <fullName evidence="1">Pilus assembly protein</fullName>
    </submittedName>
</protein>
<evidence type="ECO:0000313" key="1">
    <source>
        <dbReference type="EMBL" id="MBZ5487041.1"/>
    </source>
</evidence>
<name>A0ACC5VTF1_9GAMM</name>
<reference evidence="1" key="1">
    <citation type="submission" date="2020-06" db="EMBL/GenBank/DDBJ databases">
        <title>Whole Genome Sequence of Halomonas aquamarina MB598.</title>
        <authorList>
            <person name="Pervaiz M."/>
            <person name="Fariq A."/>
            <person name="Yasmin A."/>
            <person name="Welch M."/>
        </authorList>
    </citation>
    <scope>NUCLEOTIDE SEQUENCE</scope>
    <source>
        <strain evidence="1">MB598</strain>
    </source>
</reference>
<gene>
    <name evidence="1" type="ORF">HW452_05825</name>
</gene>